<dbReference type="SMART" id="SM00387">
    <property type="entry name" value="HATPase_c"/>
    <property type="match status" value="1"/>
</dbReference>
<accession>A0AAW9RKV8</accession>
<reference evidence="9 10" key="1">
    <citation type="submission" date="2024-02" db="EMBL/GenBank/DDBJ databases">
        <title>Genome analysis and characterization of Microbaculum marinisediminis sp. nov., isolated from marine sediment.</title>
        <authorList>
            <person name="Du Z.-J."/>
            <person name="Ye Y.-Q."/>
            <person name="Zhang Z.-R."/>
            <person name="Yuan S.-M."/>
            <person name="Zhang X.-Y."/>
        </authorList>
    </citation>
    <scope>NUCLEOTIDE SEQUENCE [LARGE SCALE GENOMIC DNA]</scope>
    <source>
        <strain evidence="9 10">SDUM1044001</strain>
    </source>
</reference>
<feature type="domain" description="Histidine kinase" evidence="8">
    <location>
        <begin position="267"/>
        <end position="479"/>
    </location>
</feature>
<dbReference type="EC" id="2.7.13.3" evidence="2"/>
<name>A0AAW9RKV8_9HYPH</name>
<keyword evidence="4" id="KW-0547">Nucleotide-binding</keyword>
<dbReference type="GO" id="GO:0005524">
    <property type="term" value="F:ATP binding"/>
    <property type="evidence" value="ECO:0007669"/>
    <property type="project" value="UniProtKB-KW"/>
</dbReference>
<dbReference type="EMBL" id="JAZHOF010000002">
    <property type="protein sequence ID" value="MEJ8570908.1"/>
    <property type="molecule type" value="Genomic_DNA"/>
</dbReference>
<evidence type="ECO:0000313" key="9">
    <source>
        <dbReference type="EMBL" id="MEJ8570908.1"/>
    </source>
</evidence>
<proteinExistence type="predicted"/>
<dbReference type="PANTHER" id="PTHR44936:SF10">
    <property type="entry name" value="SENSOR PROTEIN RSTB"/>
    <property type="match status" value="1"/>
</dbReference>
<keyword evidence="5 9" id="KW-0418">Kinase</keyword>
<dbReference type="CDD" id="cd00075">
    <property type="entry name" value="HATPase"/>
    <property type="match status" value="1"/>
</dbReference>
<evidence type="ECO:0000313" key="10">
    <source>
        <dbReference type="Proteomes" id="UP001378188"/>
    </source>
</evidence>
<comment type="catalytic activity">
    <reaction evidence="1">
        <text>ATP + protein L-histidine = ADP + protein N-phospho-L-histidine.</text>
        <dbReference type="EC" id="2.7.13.3"/>
    </reaction>
</comment>
<dbReference type="Gene3D" id="3.30.565.10">
    <property type="entry name" value="Histidine kinase-like ATPase, C-terminal domain"/>
    <property type="match status" value="1"/>
</dbReference>
<evidence type="ECO:0000256" key="4">
    <source>
        <dbReference type="ARBA" id="ARBA00022741"/>
    </source>
</evidence>
<dbReference type="InterPro" id="IPR036890">
    <property type="entry name" value="HATPase_C_sf"/>
</dbReference>
<dbReference type="Pfam" id="PF02518">
    <property type="entry name" value="HATPase_c"/>
    <property type="match status" value="1"/>
</dbReference>
<keyword evidence="3" id="KW-0808">Transferase</keyword>
<feature type="transmembrane region" description="Helical" evidence="7">
    <location>
        <begin position="27"/>
        <end position="48"/>
    </location>
</feature>
<gene>
    <name evidence="9" type="ORF">V3328_05460</name>
</gene>
<dbReference type="PROSITE" id="PS50109">
    <property type="entry name" value="HIS_KIN"/>
    <property type="match status" value="1"/>
</dbReference>
<evidence type="ECO:0000256" key="7">
    <source>
        <dbReference type="SAM" id="Phobius"/>
    </source>
</evidence>
<dbReference type="InterPro" id="IPR003594">
    <property type="entry name" value="HATPase_dom"/>
</dbReference>
<dbReference type="GO" id="GO:0004673">
    <property type="term" value="F:protein histidine kinase activity"/>
    <property type="evidence" value="ECO:0007669"/>
    <property type="project" value="UniProtKB-EC"/>
</dbReference>
<dbReference type="SUPFAM" id="SSF55874">
    <property type="entry name" value="ATPase domain of HSP90 chaperone/DNA topoisomerase II/histidine kinase"/>
    <property type="match status" value="1"/>
</dbReference>
<organism evidence="9 10">
    <name type="scientific">Microbaculum marinum</name>
    <dbReference type="NCBI Taxonomy" id="1764581"/>
    <lineage>
        <taxon>Bacteria</taxon>
        <taxon>Pseudomonadati</taxon>
        <taxon>Pseudomonadota</taxon>
        <taxon>Alphaproteobacteria</taxon>
        <taxon>Hyphomicrobiales</taxon>
        <taxon>Tepidamorphaceae</taxon>
        <taxon>Microbaculum</taxon>
    </lineage>
</organism>
<dbReference type="InterPro" id="IPR050980">
    <property type="entry name" value="2C_sensor_his_kinase"/>
</dbReference>
<evidence type="ECO:0000256" key="2">
    <source>
        <dbReference type="ARBA" id="ARBA00012438"/>
    </source>
</evidence>
<dbReference type="PRINTS" id="PR00344">
    <property type="entry name" value="BCTRLSENSOR"/>
</dbReference>
<dbReference type="InterPro" id="IPR004358">
    <property type="entry name" value="Sig_transdc_His_kin-like_C"/>
</dbReference>
<feature type="transmembrane region" description="Helical" evidence="7">
    <location>
        <begin position="177"/>
        <end position="201"/>
    </location>
</feature>
<evidence type="ECO:0000256" key="6">
    <source>
        <dbReference type="ARBA" id="ARBA00022840"/>
    </source>
</evidence>
<protein>
    <recommendedName>
        <fullName evidence="2">histidine kinase</fullName>
        <ecNumber evidence="2">2.7.13.3</ecNumber>
    </recommendedName>
</protein>
<dbReference type="Gene3D" id="6.10.340.10">
    <property type="match status" value="1"/>
</dbReference>
<dbReference type="PANTHER" id="PTHR44936">
    <property type="entry name" value="SENSOR PROTEIN CREC"/>
    <property type="match status" value="1"/>
</dbReference>
<keyword evidence="10" id="KW-1185">Reference proteome</keyword>
<dbReference type="InterPro" id="IPR005467">
    <property type="entry name" value="His_kinase_dom"/>
</dbReference>
<evidence type="ECO:0000256" key="5">
    <source>
        <dbReference type="ARBA" id="ARBA00022777"/>
    </source>
</evidence>
<evidence type="ECO:0000256" key="3">
    <source>
        <dbReference type="ARBA" id="ARBA00022679"/>
    </source>
</evidence>
<evidence type="ECO:0000259" key="8">
    <source>
        <dbReference type="PROSITE" id="PS50109"/>
    </source>
</evidence>
<sequence length="493" mass="53834">MTGRTTTTDTDTRPPGRVRGIGLSGKLLILTVLFVMVSEILIYVPSIANFRRSWLDDRLNSAQTAALVLEAAPDNMVPKALEEELLEQVGAYTVAHKRGSTRRLLAISDMPPDVEKTFDLREMSIPGEILESFRTLAAVNGRTVRVIGDAPTGGEFIEIVMDERPLRRAMIDYSVNILTLSIFISIITAALVYLALNWLLVRPMRRLTANMVAFTENPEDPSRVIEASGRTDEIGVAEGELAHLQRELIGTLNQKNRLAALGLAVSKINHDLRNMLASAQLVVDRVGAVEDPLVQRLAPKLIRTLDRAVEFCTNTLKYGSAQESPPERRRLKLRALVEEVGDTLELMSSSSLRFLNAVGDDLEVDADPDQLFRVLVNLVRNAMQAIEGRGDADPEHDMIRVSARRDGSVVTIEVADTGPGVSDKARSRLFEAFQGSTRPGGVGLGLAIAAELVRAHGGTIRLAEGTLGATFSIEVPDRVVRIRAPQDGRRSAG</sequence>
<keyword evidence="7" id="KW-1133">Transmembrane helix</keyword>
<evidence type="ECO:0000256" key="1">
    <source>
        <dbReference type="ARBA" id="ARBA00000085"/>
    </source>
</evidence>
<dbReference type="Proteomes" id="UP001378188">
    <property type="component" value="Unassembled WGS sequence"/>
</dbReference>
<dbReference type="AlphaFoldDB" id="A0AAW9RKV8"/>
<keyword evidence="7" id="KW-0472">Membrane</keyword>
<keyword evidence="7" id="KW-0812">Transmembrane</keyword>
<comment type="caution">
    <text evidence="9">The sequence shown here is derived from an EMBL/GenBank/DDBJ whole genome shotgun (WGS) entry which is preliminary data.</text>
</comment>
<keyword evidence="6" id="KW-0067">ATP-binding</keyword>